<evidence type="ECO:0000256" key="7">
    <source>
        <dbReference type="ARBA" id="ARBA00022801"/>
    </source>
</evidence>
<feature type="transmembrane region" description="Helical" evidence="10">
    <location>
        <begin position="194"/>
        <end position="213"/>
    </location>
</feature>
<evidence type="ECO:0000256" key="4">
    <source>
        <dbReference type="ARBA" id="ARBA00022475"/>
    </source>
</evidence>
<dbReference type="GO" id="GO:0006508">
    <property type="term" value="P:proteolysis"/>
    <property type="evidence" value="ECO:0007669"/>
    <property type="project" value="UniProtKB-KW"/>
</dbReference>
<evidence type="ECO:0000256" key="1">
    <source>
        <dbReference type="ARBA" id="ARBA00004651"/>
    </source>
</evidence>
<dbReference type="RefSeq" id="WP_072554250.1">
    <property type="nucleotide sequence ID" value="NZ_CP018155.1"/>
</dbReference>
<evidence type="ECO:0000256" key="3">
    <source>
        <dbReference type="ARBA" id="ARBA00018997"/>
    </source>
</evidence>
<keyword evidence="6 10" id="KW-0812">Transmembrane</keyword>
<dbReference type="PANTHER" id="PTHR36844:SF1">
    <property type="entry name" value="PROTEASE PRSW"/>
    <property type="match status" value="1"/>
</dbReference>
<feature type="transmembrane region" description="Helical" evidence="10">
    <location>
        <begin position="105"/>
        <end position="127"/>
    </location>
</feature>
<sequence>MNLLLLAVAPVMVIILYIYFKDKFEKEPIKFLFKNFMLGATVSVLITAILSGILINLIPLTDSKSIIQQFIQAFVVVALVEEFAKFVIVKYYAQNNKEFNEPFDGIVYAVMVSMGFAALENVLYTFQHGASTGVLRAFTAVPAHATFAILMGYFMGKAKFSSNKTTLNLFGLLAATLFHGAYDFFLFIDFVPGIATGAFISLAIGVFLSNKAIKKHTREEHIL</sequence>
<proteinExistence type="inferred from homology"/>
<feature type="transmembrane region" description="Helical" evidence="10">
    <location>
        <begin position="6"/>
        <end position="24"/>
    </location>
</feature>
<keyword evidence="4" id="KW-1003">Cell membrane</keyword>
<evidence type="ECO:0000256" key="6">
    <source>
        <dbReference type="ARBA" id="ARBA00022692"/>
    </source>
</evidence>
<dbReference type="Pfam" id="PF13367">
    <property type="entry name" value="PrsW-protease"/>
    <property type="match status" value="1"/>
</dbReference>
<keyword evidence="5 11" id="KW-0645">Protease</keyword>
<dbReference type="GO" id="GO:0005886">
    <property type="term" value="C:plasma membrane"/>
    <property type="evidence" value="ECO:0007669"/>
    <property type="project" value="UniProtKB-SubCell"/>
</dbReference>
<dbReference type="OrthoDB" id="5504276at2"/>
<dbReference type="InterPro" id="IPR023596">
    <property type="entry name" value="Peptidase_PrsW_arch/bac"/>
</dbReference>
<evidence type="ECO:0000256" key="9">
    <source>
        <dbReference type="ARBA" id="ARBA00023136"/>
    </source>
</evidence>
<gene>
    <name evidence="11" type="ORF">LPB136_00425</name>
</gene>
<keyword evidence="8 10" id="KW-1133">Transmembrane helix</keyword>
<evidence type="ECO:0000256" key="10">
    <source>
        <dbReference type="SAM" id="Phobius"/>
    </source>
</evidence>
<evidence type="ECO:0000313" key="11">
    <source>
        <dbReference type="EMBL" id="APG63928.1"/>
    </source>
</evidence>
<keyword evidence="9 10" id="KW-0472">Membrane</keyword>
<feature type="transmembrane region" description="Helical" evidence="10">
    <location>
        <begin position="70"/>
        <end position="93"/>
    </location>
</feature>
<evidence type="ECO:0000256" key="8">
    <source>
        <dbReference type="ARBA" id="ARBA00022989"/>
    </source>
</evidence>
<evidence type="ECO:0000256" key="2">
    <source>
        <dbReference type="ARBA" id="ARBA00009165"/>
    </source>
</evidence>
<comment type="subcellular location">
    <subcellularLocation>
        <location evidence="1">Cell membrane</location>
        <topology evidence="1">Multi-pass membrane protein</topology>
    </subcellularLocation>
</comment>
<keyword evidence="12" id="KW-1185">Reference proteome</keyword>
<comment type="similarity">
    <text evidence="2">Belongs to the protease PrsW family.</text>
</comment>
<feature type="transmembrane region" description="Helical" evidence="10">
    <location>
        <begin position="133"/>
        <end position="155"/>
    </location>
</feature>
<evidence type="ECO:0000313" key="12">
    <source>
        <dbReference type="Proteomes" id="UP000181898"/>
    </source>
</evidence>
<dbReference type="AlphaFoldDB" id="A0A1L3JFL4"/>
<dbReference type="EMBL" id="CP018155">
    <property type="protein sequence ID" value="APG63928.1"/>
    <property type="molecule type" value="Genomic_DNA"/>
</dbReference>
<name>A0A1L3JFL4_9FLAO</name>
<dbReference type="PANTHER" id="PTHR36844">
    <property type="entry name" value="PROTEASE PRSW"/>
    <property type="match status" value="1"/>
</dbReference>
<reference evidence="11 12" key="1">
    <citation type="submission" date="2016-11" db="EMBL/GenBank/DDBJ databases">
        <title>Tenacibaculum sp. LPB0136, isolated from marine environment.</title>
        <authorList>
            <person name="Kim E."/>
            <person name="Yi H."/>
        </authorList>
    </citation>
    <scope>NUCLEOTIDE SEQUENCE [LARGE SCALE GENOMIC DNA]</scope>
    <source>
        <strain evidence="11 12">LPB0136</strain>
    </source>
</reference>
<keyword evidence="7" id="KW-0378">Hydrolase</keyword>
<dbReference type="InterPro" id="IPR026898">
    <property type="entry name" value="PrsW"/>
</dbReference>
<accession>A0A1L3JFL4</accession>
<dbReference type="KEGG" id="ten:LPB136_00425"/>
<dbReference type="STRING" id="1850252.LPB136_00425"/>
<organism evidence="11 12">
    <name type="scientific">Tenacibaculum todarodis</name>
    <dbReference type="NCBI Taxonomy" id="1850252"/>
    <lineage>
        <taxon>Bacteria</taxon>
        <taxon>Pseudomonadati</taxon>
        <taxon>Bacteroidota</taxon>
        <taxon>Flavobacteriia</taxon>
        <taxon>Flavobacteriales</taxon>
        <taxon>Flavobacteriaceae</taxon>
        <taxon>Tenacibaculum</taxon>
    </lineage>
</organism>
<dbReference type="Proteomes" id="UP000181898">
    <property type="component" value="Chromosome"/>
</dbReference>
<feature type="transmembrane region" description="Helical" evidence="10">
    <location>
        <begin position="36"/>
        <end position="58"/>
    </location>
</feature>
<evidence type="ECO:0000256" key="5">
    <source>
        <dbReference type="ARBA" id="ARBA00022670"/>
    </source>
</evidence>
<dbReference type="GO" id="GO:0008233">
    <property type="term" value="F:peptidase activity"/>
    <property type="evidence" value="ECO:0007669"/>
    <property type="project" value="UniProtKB-KW"/>
</dbReference>
<dbReference type="PIRSF" id="PIRSF016933">
    <property type="entry name" value="PrsW"/>
    <property type="match status" value="1"/>
</dbReference>
<protein>
    <recommendedName>
        <fullName evidence="3">Protease PrsW</fullName>
    </recommendedName>
</protein>